<dbReference type="PANTHER" id="PTHR21600">
    <property type="entry name" value="MITOCHONDRIAL RNA PSEUDOURIDINE SYNTHASE"/>
    <property type="match status" value="1"/>
</dbReference>
<evidence type="ECO:0000256" key="4">
    <source>
        <dbReference type="SAM" id="MobiDB-lite"/>
    </source>
</evidence>
<dbReference type="AlphaFoldDB" id="A0A085NKC2"/>
<dbReference type="Gene3D" id="3.30.2350.10">
    <property type="entry name" value="Pseudouridine synthase"/>
    <property type="match status" value="1"/>
</dbReference>
<dbReference type="EMBL" id="KL367491">
    <property type="protein sequence ID" value="KFD69918.1"/>
    <property type="molecule type" value="Genomic_DNA"/>
</dbReference>
<dbReference type="InterPro" id="IPR006225">
    <property type="entry name" value="PsdUridine_synth_RluC/D"/>
</dbReference>
<evidence type="ECO:0000313" key="7">
    <source>
        <dbReference type="EMBL" id="KFD69918.1"/>
    </source>
</evidence>
<dbReference type="InterPro" id="IPR020103">
    <property type="entry name" value="PsdUridine_synth_cat_dom_sf"/>
</dbReference>
<comment type="similarity">
    <text evidence="3">Belongs to the pseudouridine synthase RluA family.</text>
</comment>
<evidence type="ECO:0000313" key="8">
    <source>
        <dbReference type="Proteomes" id="UP000030764"/>
    </source>
</evidence>
<dbReference type="OrthoDB" id="424794at2759"/>
<feature type="domain" description="Pseudouridine synthase RsuA/RluA-like" evidence="5">
    <location>
        <begin position="143"/>
        <end position="289"/>
    </location>
</feature>
<feature type="region of interest" description="Disordered" evidence="4">
    <location>
        <begin position="1"/>
        <end position="21"/>
    </location>
</feature>
<dbReference type="Proteomes" id="UP000030764">
    <property type="component" value="Unassembled WGS sequence"/>
</dbReference>
<dbReference type="SUPFAM" id="SSF55120">
    <property type="entry name" value="Pseudouridine synthase"/>
    <property type="match status" value="1"/>
</dbReference>
<feature type="active site" evidence="1">
    <location>
        <position position="186"/>
    </location>
</feature>
<dbReference type="Proteomes" id="UP000030758">
    <property type="component" value="Unassembled WGS sequence"/>
</dbReference>
<evidence type="ECO:0000313" key="6">
    <source>
        <dbReference type="EMBL" id="KFD52327.1"/>
    </source>
</evidence>
<dbReference type="GO" id="GO:0003723">
    <property type="term" value="F:RNA binding"/>
    <property type="evidence" value="ECO:0007669"/>
    <property type="project" value="UniProtKB-KW"/>
</dbReference>
<dbReference type="Pfam" id="PF00849">
    <property type="entry name" value="PseudoU_synth_2"/>
    <property type="match status" value="1"/>
</dbReference>
<gene>
    <name evidence="6" type="ORF">M513_06708</name>
    <name evidence="7" type="ORF">M514_06708</name>
</gene>
<dbReference type="EC" id="5.4.99.-" evidence="3"/>
<dbReference type="EMBL" id="KL363228">
    <property type="protein sequence ID" value="KFD52327.1"/>
    <property type="molecule type" value="Genomic_DNA"/>
</dbReference>
<accession>A0A085NKC2</accession>
<name>A0A085NKC2_9BILA</name>
<evidence type="ECO:0000256" key="3">
    <source>
        <dbReference type="RuleBase" id="RU362028"/>
    </source>
</evidence>
<sequence length="409" mass="47433">MSEKLDDVNGTSVQFDPPLPKKAKATKRCAIREKIRSEPLVDRPSYYTENGLRKVRPYWFHFCVFAKERWFGKPLGEVFEKEMYSSFPGFFVSAIRAGRVTVNEHPVCPEYEIKNGDLIRHMCHRHELPVLDRQVAIIENTDDLLVVDKPCSLPIHPCGRYYFNSLIQILKYSHGFENLKILYRLDRLTSGVVVFLKNAQTEKRFRQHLLNSHIKKEYICLVEGQFPDGELTCDQPLDYLFRSMGIMRVSKEGKRCFTRFRKLHTDGKLSIVKCLPETGRTHQIRVHLQFLGYPIVDDAIYNCDVFGPNKGKNGDYGKPIDQLEQDVRLHFTADNWLDDSKSEVVQVDKTEKDVAEEEHCELCRSKFRDPSVSELEMSLHCLRYSGPDWSFECPLPSWASVLKGSKIDC</sequence>
<dbReference type="PANTHER" id="PTHR21600:SF40">
    <property type="entry name" value="PSEUDOURIDYLATE SYNTHASE RPUSD2"/>
    <property type="match status" value="1"/>
</dbReference>
<dbReference type="CDD" id="cd02557">
    <property type="entry name" value="PseudoU_synth_ScRIB2"/>
    <property type="match status" value="1"/>
</dbReference>
<dbReference type="GO" id="GO:0000455">
    <property type="term" value="P:enzyme-directed rRNA pseudouridine synthesis"/>
    <property type="evidence" value="ECO:0007669"/>
    <property type="project" value="TreeGrafter"/>
</dbReference>
<protein>
    <recommendedName>
        <fullName evidence="3">Pseudouridine synthase</fullName>
        <ecNumber evidence="3">5.4.99.-</ecNumber>
    </recommendedName>
</protein>
<dbReference type="PROSITE" id="PS50889">
    <property type="entry name" value="S4"/>
    <property type="match status" value="1"/>
</dbReference>
<evidence type="ECO:0000256" key="1">
    <source>
        <dbReference type="PIRSR" id="PIRSR606225-1"/>
    </source>
</evidence>
<keyword evidence="2" id="KW-0694">RNA-binding</keyword>
<proteinExistence type="inferred from homology"/>
<dbReference type="GO" id="GO:0009982">
    <property type="term" value="F:pseudouridine synthase activity"/>
    <property type="evidence" value="ECO:0007669"/>
    <property type="project" value="InterPro"/>
</dbReference>
<comment type="catalytic activity">
    <reaction evidence="3">
        <text>a uridine in RNA = a pseudouridine in RNA</text>
        <dbReference type="Rhea" id="RHEA:48348"/>
        <dbReference type="Rhea" id="RHEA-COMP:12068"/>
        <dbReference type="Rhea" id="RHEA-COMP:12069"/>
        <dbReference type="ChEBI" id="CHEBI:65314"/>
        <dbReference type="ChEBI" id="CHEBI:65315"/>
    </reaction>
</comment>
<dbReference type="InterPro" id="IPR006145">
    <property type="entry name" value="PsdUridine_synth_RsuA/RluA"/>
</dbReference>
<evidence type="ECO:0000259" key="5">
    <source>
        <dbReference type="Pfam" id="PF00849"/>
    </source>
</evidence>
<keyword evidence="8" id="KW-1185">Reference proteome</keyword>
<dbReference type="NCBIfam" id="TIGR00005">
    <property type="entry name" value="rluA_subfam"/>
    <property type="match status" value="1"/>
</dbReference>
<evidence type="ECO:0000256" key="2">
    <source>
        <dbReference type="PROSITE-ProRule" id="PRU00182"/>
    </source>
</evidence>
<dbReference type="InterPro" id="IPR050188">
    <property type="entry name" value="RluA_PseudoU_synthase"/>
</dbReference>
<reference evidence="7 8" key="1">
    <citation type="journal article" date="2014" name="Nat. Genet.">
        <title>Genome and transcriptome of the porcine whipworm Trichuris suis.</title>
        <authorList>
            <person name="Jex A.R."/>
            <person name="Nejsum P."/>
            <person name="Schwarz E.M."/>
            <person name="Hu L."/>
            <person name="Young N.D."/>
            <person name="Hall R.S."/>
            <person name="Korhonen P.K."/>
            <person name="Liao S."/>
            <person name="Thamsborg S."/>
            <person name="Xia J."/>
            <person name="Xu P."/>
            <person name="Wang S."/>
            <person name="Scheerlinck J.P."/>
            <person name="Hofmann A."/>
            <person name="Sternberg P.W."/>
            <person name="Wang J."/>
            <person name="Gasser R.B."/>
        </authorList>
    </citation>
    <scope>NUCLEOTIDE SEQUENCE [LARGE SCALE GENOMIC DNA]</scope>
    <source>
        <strain evidence="7">DCEP-RM93F</strain>
        <strain evidence="6">DCEP-RM93M</strain>
    </source>
</reference>
<comment type="function">
    <text evidence="3">Responsible for synthesis of pseudouridine from uracil.</text>
</comment>
<organism evidence="7">
    <name type="scientific">Trichuris suis</name>
    <name type="common">pig whipworm</name>
    <dbReference type="NCBI Taxonomy" id="68888"/>
    <lineage>
        <taxon>Eukaryota</taxon>
        <taxon>Metazoa</taxon>
        <taxon>Ecdysozoa</taxon>
        <taxon>Nematoda</taxon>
        <taxon>Enoplea</taxon>
        <taxon>Dorylaimia</taxon>
        <taxon>Trichinellida</taxon>
        <taxon>Trichuridae</taxon>
        <taxon>Trichuris</taxon>
    </lineage>
</organism>
<keyword evidence="3" id="KW-0413">Isomerase</keyword>